<feature type="compositionally biased region" description="Polar residues" evidence="1">
    <location>
        <begin position="38"/>
        <end position="52"/>
    </location>
</feature>
<dbReference type="KEGG" id="dpl:KGM_213024"/>
<evidence type="ECO:0000313" key="2">
    <source>
        <dbReference type="EMBL" id="OWR45219.1"/>
    </source>
</evidence>
<name>A0A212EUQ0_DANPL</name>
<accession>A0A212EUQ0</accession>
<organism evidence="2 3">
    <name type="scientific">Danaus plexippus plexippus</name>
    <dbReference type="NCBI Taxonomy" id="278856"/>
    <lineage>
        <taxon>Eukaryota</taxon>
        <taxon>Metazoa</taxon>
        <taxon>Ecdysozoa</taxon>
        <taxon>Arthropoda</taxon>
        <taxon>Hexapoda</taxon>
        <taxon>Insecta</taxon>
        <taxon>Pterygota</taxon>
        <taxon>Neoptera</taxon>
        <taxon>Endopterygota</taxon>
        <taxon>Lepidoptera</taxon>
        <taxon>Glossata</taxon>
        <taxon>Ditrysia</taxon>
        <taxon>Papilionoidea</taxon>
        <taxon>Nymphalidae</taxon>
        <taxon>Danainae</taxon>
        <taxon>Danaini</taxon>
        <taxon>Danaina</taxon>
        <taxon>Danaus</taxon>
        <taxon>Danaus</taxon>
    </lineage>
</organism>
<evidence type="ECO:0000256" key="1">
    <source>
        <dbReference type="SAM" id="MobiDB-lite"/>
    </source>
</evidence>
<feature type="region of interest" description="Disordered" evidence="1">
    <location>
        <begin position="31"/>
        <end position="52"/>
    </location>
</feature>
<proteinExistence type="predicted"/>
<dbReference type="Proteomes" id="UP000007151">
    <property type="component" value="Unassembled WGS sequence"/>
</dbReference>
<keyword evidence="3" id="KW-1185">Reference proteome</keyword>
<protein>
    <submittedName>
        <fullName evidence="2">Uncharacterized protein</fullName>
    </submittedName>
</protein>
<reference evidence="2 3" key="1">
    <citation type="journal article" date="2011" name="Cell">
        <title>The monarch butterfly genome yields insights into long-distance migration.</title>
        <authorList>
            <person name="Zhan S."/>
            <person name="Merlin C."/>
            <person name="Boore J.L."/>
            <person name="Reppert S.M."/>
        </authorList>
    </citation>
    <scope>NUCLEOTIDE SEQUENCE [LARGE SCALE GENOMIC DNA]</scope>
    <source>
        <strain evidence="2">F-2</strain>
    </source>
</reference>
<comment type="caution">
    <text evidence="2">The sequence shown here is derived from an EMBL/GenBank/DDBJ whole genome shotgun (WGS) entry which is preliminary data.</text>
</comment>
<gene>
    <name evidence="2" type="ORF">KGM_213024</name>
</gene>
<sequence>MITDMYAPLPAPNKSIGSLNHSTLFIECDPSARRSGDKFNNATNSNMTKNKG</sequence>
<dbReference type="EMBL" id="AGBW02012322">
    <property type="protein sequence ID" value="OWR45219.1"/>
    <property type="molecule type" value="Genomic_DNA"/>
</dbReference>
<dbReference type="InParanoid" id="A0A212EUQ0"/>
<evidence type="ECO:0000313" key="3">
    <source>
        <dbReference type="Proteomes" id="UP000007151"/>
    </source>
</evidence>
<dbReference type="AlphaFoldDB" id="A0A212EUQ0"/>